<dbReference type="AlphaFoldDB" id="A0A1D9MLJ5"/>
<accession>A0A1D9MLJ5</accession>
<keyword evidence="1" id="KW-0472">Membrane</keyword>
<dbReference type="KEGG" id="avu:BK816_08105"/>
<dbReference type="STRING" id="1912795.BK816_08105"/>
<keyword evidence="1" id="KW-0812">Transmembrane</keyword>
<dbReference type="OrthoDB" id="193898at2"/>
<dbReference type="GO" id="GO:0004175">
    <property type="term" value="F:endopeptidase activity"/>
    <property type="evidence" value="ECO:0007669"/>
    <property type="project" value="UniProtKB-ARBA"/>
</dbReference>
<dbReference type="Proteomes" id="UP000176288">
    <property type="component" value="Chromosome"/>
</dbReference>
<feature type="transmembrane region" description="Helical" evidence="1">
    <location>
        <begin position="77"/>
        <end position="99"/>
    </location>
</feature>
<protein>
    <recommendedName>
        <fullName evidence="2">CAAX prenyl protease 2/Lysostaphin resistance protein A-like domain-containing protein</fullName>
    </recommendedName>
</protein>
<evidence type="ECO:0000256" key="1">
    <source>
        <dbReference type="SAM" id="Phobius"/>
    </source>
</evidence>
<feature type="transmembrane region" description="Helical" evidence="1">
    <location>
        <begin position="105"/>
        <end position="125"/>
    </location>
</feature>
<dbReference type="InterPro" id="IPR003675">
    <property type="entry name" value="Rce1/LyrA-like_dom"/>
</dbReference>
<evidence type="ECO:0000259" key="2">
    <source>
        <dbReference type="Pfam" id="PF02517"/>
    </source>
</evidence>
<dbReference type="RefSeq" id="WP_071164714.1">
    <property type="nucleotide sequence ID" value="NZ_CP017812.1"/>
</dbReference>
<evidence type="ECO:0000313" key="3">
    <source>
        <dbReference type="EMBL" id="AOZ73251.1"/>
    </source>
</evidence>
<sequence>MISLPARRFSSPILVALLCALVVIGTLALSALALSKPLPYTATNALSLLITLAVTIVVMWQTGTLSLLGFSTRGFSAFWTLGWPMLLMATVVATLALVFSGPATVPTIPVSALWFILGVALTATFEEALFRGTVLPLLLTSKQSTIGAVITSAVIFSVSHLLALLGGGNIAVVGTLTQVFYTFCMGVLLAAIMLTTQNLWVTISLHFVYNVLGDLGTLTEGVPQASTAPADMSLPVVVILVILAIPMLLVGLRTLKSYPKVRSPR</sequence>
<dbReference type="Pfam" id="PF02517">
    <property type="entry name" value="Rce1-like"/>
    <property type="match status" value="1"/>
</dbReference>
<gene>
    <name evidence="3" type="ORF">BK816_08105</name>
</gene>
<organism evidence="3 4">
    <name type="scientific">Boudabousia tangfeifanii</name>
    <dbReference type="NCBI Taxonomy" id="1912795"/>
    <lineage>
        <taxon>Bacteria</taxon>
        <taxon>Bacillati</taxon>
        <taxon>Actinomycetota</taxon>
        <taxon>Actinomycetes</taxon>
        <taxon>Actinomycetales</taxon>
        <taxon>Actinomycetaceae</taxon>
        <taxon>Boudabousia</taxon>
    </lineage>
</organism>
<feature type="transmembrane region" description="Helical" evidence="1">
    <location>
        <begin position="236"/>
        <end position="255"/>
    </location>
</feature>
<feature type="domain" description="CAAX prenyl protease 2/Lysostaphin resistance protein A-like" evidence="2">
    <location>
        <begin position="111"/>
        <end position="212"/>
    </location>
</feature>
<name>A0A1D9MLJ5_9ACTO</name>
<keyword evidence="1" id="KW-1133">Transmembrane helix</keyword>
<proteinExistence type="predicted"/>
<dbReference type="PANTHER" id="PTHR39430">
    <property type="entry name" value="MEMBRANE-ASSOCIATED PROTEASE-RELATED"/>
    <property type="match status" value="1"/>
</dbReference>
<feature type="transmembrane region" description="Helical" evidence="1">
    <location>
        <begin position="45"/>
        <end position="70"/>
    </location>
</feature>
<dbReference type="EMBL" id="CP017812">
    <property type="protein sequence ID" value="AOZ73251.1"/>
    <property type="molecule type" value="Genomic_DNA"/>
</dbReference>
<feature type="transmembrane region" description="Helical" evidence="1">
    <location>
        <begin position="146"/>
        <end position="164"/>
    </location>
</feature>
<dbReference type="PANTHER" id="PTHR39430:SF1">
    <property type="entry name" value="PROTEASE"/>
    <property type="match status" value="1"/>
</dbReference>
<reference evidence="3 4" key="1">
    <citation type="submission" date="2016-10" db="EMBL/GenBank/DDBJ databases">
        <title>Actinomyces aegypiusis sp. nov., isolated from the Aegypius monachus in Qinghai Tibet Plateau China.</title>
        <authorList>
            <person name="Wang Y."/>
        </authorList>
    </citation>
    <scope>NUCLEOTIDE SEQUENCE [LARGE SCALE GENOMIC DNA]</scope>
    <source>
        <strain evidence="3 4">VUL4_3</strain>
    </source>
</reference>
<feature type="transmembrane region" description="Helical" evidence="1">
    <location>
        <begin position="170"/>
        <end position="192"/>
    </location>
</feature>
<dbReference type="GO" id="GO:0080120">
    <property type="term" value="P:CAAX-box protein maturation"/>
    <property type="evidence" value="ECO:0007669"/>
    <property type="project" value="UniProtKB-ARBA"/>
</dbReference>
<evidence type="ECO:0000313" key="4">
    <source>
        <dbReference type="Proteomes" id="UP000176288"/>
    </source>
</evidence>
<keyword evidence="4" id="KW-1185">Reference proteome</keyword>